<dbReference type="EMBL" id="CP118157">
    <property type="protein sequence ID" value="WOF24632.1"/>
    <property type="molecule type" value="Genomic_DNA"/>
</dbReference>
<protein>
    <submittedName>
        <fullName evidence="1">Uncharacterized protein</fullName>
    </submittedName>
</protein>
<organism evidence="1 2">
    <name type="scientific">Microbacterium betulae</name>
    <dbReference type="NCBI Taxonomy" id="2981139"/>
    <lineage>
        <taxon>Bacteria</taxon>
        <taxon>Bacillati</taxon>
        <taxon>Actinomycetota</taxon>
        <taxon>Actinomycetes</taxon>
        <taxon>Micrococcales</taxon>
        <taxon>Microbacteriaceae</taxon>
        <taxon>Microbacterium</taxon>
    </lineage>
</organism>
<dbReference type="RefSeq" id="WP_317141105.1">
    <property type="nucleotide sequence ID" value="NZ_CP118157.1"/>
</dbReference>
<dbReference type="AlphaFoldDB" id="A0AA97I8G5"/>
<name>A0AA97I8G5_9MICO</name>
<keyword evidence="2" id="KW-1185">Reference proteome</keyword>
<dbReference type="KEGG" id="mbet:N8K70_08260"/>
<accession>A0AA97I8G5</accession>
<evidence type="ECO:0000313" key="2">
    <source>
        <dbReference type="Proteomes" id="UP001305498"/>
    </source>
</evidence>
<gene>
    <name evidence="1" type="ORF">N8K70_08260</name>
</gene>
<evidence type="ECO:0000313" key="1">
    <source>
        <dbReference type="EMBL" id="WOF24632.1"/>
    </source>
</evidence>
<dbReference type="SUPFAM" id="SSF56784">
    <property type="entry name" value="HAD-like"/>
    <property type="match status" value="1"/>
</dbReference>
<reference evidence="1 2" key="1">
    <citation type="submission" date="2023-02" db="EMBL/GenBank/DDBJ databases">
        <title>Microbacterium betulae sp. nov., isolated from birch wood.</title>
        <authorList>
            <person name="Pasciak M."/>
            <person name="Pawlik K.J."/>
            <person name="Martynowski D."/>
            <person name="Laczmanski L."/>
            <person name="Ciekot J."/>
            <person name="Szponar B."/>
            <person name="Wojcik-Fatla A."/>
            <person name="Mackiewicz B."/>
            <person name="Farian E."/>
            <person name="Cholewa G."/>
            <person name="Cholewa A."/>
            <person name="Dutkiewicz J."/>
        </authorList>
    </citation>
    <scope>NUCLEOTIDE SEQUENCE [LARGE SCALE GENOMIC DNA]</scope>
    <source>
        <strain evidence="1 2">AB</strain>
    </source>
</reference>
<dbReference type="InterPro" id="IPR036412">
    <property type="entry name" value="HAD-like_sf"/>
</dbReference>
<sequence>MTSPLGLLLDVDGPLASTVTRTLRVPSIAPDLVALAHAGAPVVFNTGRSHAFLVDRVIPVLADAGLRPDAPVWGVGEKGATWFSLVPDAPRPEAGEVGAATELSPPRALLERVRALAAREDRLMFWDETKETMISVEQNVDVANEDYLAAQPELVAACQDVIDDLGLGDEFHIVPTIISVDIEHVTAGKALGAARALELVAARMTPPARWFTAGDSPGDYDMATWLHDRGDEVTHLDVRPTGAAHDVPYPVIRELPTADRAEDDVTAAHLARLRAEIGA</sequence>
<dbReference type="Proteomes" id="UP001305498">
    <property type="component" value="Chromosome"/>
</dbReference>
<proteinExistence type="predicted"/>